<dbReference type="InterPro" id="IPR005835">
    <property type="entry name" value="NTP_transferase_dom"/>
</dbReference>
<dbReference type="AlphaFoldDB" id="J9DCX2"/>
<accession>J9DCX2</accession>
<keyword evidence="3" id="KW-0547">Nucleotide-binding</keyword>
<dbReference type="SUPFAM" id="SSF159283">
    <property type="entry name" value="Guanosine diphospho-D-mannose pyrophosphorylase/mannose-6-phosphate isomerase linker domain"/>
    <property type="match status" value="1"/>
</dbReference>
<evidence type="ECO:0000259" key="5">
    <source>
        <dbReference type="Pfam" id="PF00483"/>
    </source>
</evidence>
<keyword evidence="4" id="KW-0342">GTP-binding</keyword>
<dbReference type="Pfam" id="PF00483">
    <property type="entry name" value="NTP_transferase"/>
    <property type="match status" value="1"/>
</dbReference>
<feature type="domain" description="Nucleotidyl transferase" evidence="5">
    <location>
        <begin position="9"/>
        <end position="291"/>
    </location>
</feature>
<reference evidence="6" key="1">
    <citation type="journal article" date="2012" name="PLoS ONE">
        <title>Gene sets for utilization of primary and secondary nutrition supplies in the distal gut of endangered iberian lynx.</title>
        <authorList>
            <person name="Alcaide M."/>
            <person name="Messina E."/>
            <person name="Richter M."/>
            <person name="Bargiela R."/>
            <person name="Peplies J."/>
            <person name="Huws S.A."/>
            <person name="Newbold C.J."/>
            <person name="Golyshin P.N."/>
            <person name="Simon M.A."/>
            <person name="Lopez G."/>
            <person name="Yakimov M.M."/>
            <person name="Ferrer M."/>
        </authorList>
    </citation>
    <scope>NUCLEOTIDE SEQUENCE</scope>
</reference>
<keyword evidence="1 6" id="KW-0808">Transferase</keyword>
<evidence type="ECO:0000256" key="3">
    <source>
        <dbReference type="ARBA" id="ARBA00022741"/>
    </source>
</evidence>
<dbReference type="PANTHER" id="PTHR46390">
    <property type="entry name" value="MANNOSE-1-PHOSPHATE GUANYLYLTRANSFERASE"/>
    <property type="match status" value="1"/>
</dbReference>
<gene>
    <name evidence="6" type="ORF">EVA_00468</name>
</gene>
<dbReference type="InterPro" id="IPR049577">
    <property type="entry name" value="GMPP_N"/>
</dbReference>
<dbReference type="PANTHER" id="PTHR46390:SF1">
    <property type="entry name" value="MANNOSE-1-PHOSPHATE GUANYLYLTRANSFERASE"/>
    <property type="match status" value="1"/>
</dbReference>
<dbReference type="Gene3D" id="3.90.550.10">
    <property type="entry name" value="Spore Coat Polysaccharide Biosynthesis Protein SpsA, Chain A"/>
    <property type="match status" value="1"/>
</dbReference>
<proteinExistence type="predicted"/>
<dbReference type="GO" id="GO:0005525">
    <property type="term" value="F:GTP binding"/>
    <property type="evidence" value="ECO:0007669"/>
    <property type="project" value="UniProtKB-KW"/>
</dbReference>
<evidence type="ECO:0000256" key="4">
    <source>
        <dbReference type="ARBA" id="ARBA00023134"/>
    </source>
</evidence>
<dbReference type="GO" id="GO:0009298">
    <property type="term" value="P:GDP-mannose biosynthetic process"/>
    <property type="evidence" value="ECO:0007669"/>
    <property type="project" value="TreeGrafter"/>
</dbReference>
<dbReference type="InterPro" id="IPR029044">
    <property type="entry name" value="Nucleotide-diphossugar_trans"/>
</dbReference>
<evidence type="ECO:0000256" key="1">
    <source>
        <dbReference type="ARBA" id="ARBA00022679"/>
    </source>
</evidence>
<keyword evidence="2 6" id="KW-0548">Nucleotidyltransferase</keyword>
<evidence type="ECO:0000256" key="2">
    <source>
        <dbReference type="ARBA" id="ARBA00022695"/>
    </source>
</evidence>
<evidence type="ECO:0000313" key="6">
    <source>
        <dbReference type="EMBL" id="EJX10831.1"/>
    </source>
</evidence>
<protein>
    <submittedName>
        <fullName evidence="6">Mannose-1-phosphate guanylyltransferase (GDP)</fullName>
    </submittedName>
</protein>
<dbReference type="GO" id="GO:0004475">
    <property type="term" value="F:mannose-1-phosphate guanylyltransferase (GTP) activity"/>
    <property type="evidence" value="ECO:0007669"/>
    <property type="project" value="InterPro"/>
</dbReference>
<comment type="caution">
    <text evidence="6">The sequence shown here is derived from an EMBL/GenBank/DDBJ whole genome shotgun (WGS) entry which is preliminary data.</text>
</comment>
<dbReference type="SUPFAM" id="SSF53448">
    <property type="entry name" value="Nucleotide-diphospho-sugar transferases"/>
    <property type="match status" value="1"/>
</dbReference>
<dbReference type="InterPro" id="IPR051161">
    <property type="entry name" value="Mannose-6P_isomerase_type2"/>
</dbReference>
<name>J9DCX2_9ZZZZ</name>
<organism evidence="6">
    <name type="scientific">gut metagenome</name>
    <dbReference type="NCBI Taxonomy" id="749906"/>
    <lineage>
        <taxon>unclassified sequences</taxon>
        <taxon>metagenomes</taxon>
        <taxon>organismal metagenomes</taxon>
    </lineage>
</organism>
<dbReference type="EMBL" id="AMCI01000052">
    <property type="protein sequence ID" value="EJX10831.1"/>
    <property type="molecule type" value="Genomic_DNA"/>
</dbReference>
<sequence length="352" mass="40331">MNTNNNHLVIMAGGEGSRFWPVSTSKCPKQFLDVLGCGKTLIQLTADRFKGIVPPENIWVATSKEYLDLVKEQLPEIPTSNILLEPCRRNTAPCICYVSWKIKKRNPRANVIVTPSDHMIVDVKAFQEAITDCMEFSAETDAIVTLGIRPTHPETAYGYINADLSFSSSRKRNIFRVDSFKEKPNLELAEQYVKQNNFFWNSGIFIWSVSTIVNAFRVYEPEISHNFEDIFSYYDTPQEQDMINQQFPKCENISVDYAIMEKAEEIFIYPAEFGWSDLGTWGSLRRKTQQDEYGNAKIGNNIDVYETYNSIIHTTGLKKVVVQGLDGYIVVERDGTLLICKLSEEQRIKLFH</sequence>
<dbReference type="FunFam" id="3.90.550.10:FF:000046">
    <property type="entry name" value="Mannose-1-phosphate guanylyltransferase (GDP)"/>
    <property type="match status" value="1"/>
</dbReference>
<dbReference type="CDD" id="cd02509">
    <property type="entry name" value="GDP-M1P_Guanylyltransferase"/>
    <property type="match status" value="1"/>
</dbReference>